<protein>
    <submittedName>
        <fullName evidence="4">Ribonuclease</fullName>
    </submittedName>
</protein>
<feature type="signal peptide" evidence="3">
    <location>
        <begin position="1"/>
        <end position="22"/>
    </location>
</feature>
<organism evidence="4 5">
    <name type="scientific">Azoarcus sp. (strain BH72)</name>
    <dbReference type="NCBI Taxonomy" id="418699"/>
    <lineage>
        <taxon>Bacteria</taxon>
        <taxon>Pseudomonadati</taxon>
        <taxon>Pseudomonadota</taxon>
        <taxon>Betaproteobacteria</taxon>
        <taxon>Rhodocyclales</taxon>
        <taxon>Zoogloeaceae</taxon>
        <taxon>Azoarcus</taxon>
    </lineage>
</organism>
<evidence type="ECO:0000313" key="5">
    <source>
        <dbReference type="Proteomes" id="UP000002588"/>
    </source>
</evidence>
<evidence type="ECO:0000256" key="1">
    <source>
        <dbReference type="ARBA" id="ARBA00022722"/>
    </source>
</evidence>
<dbReference type="PROSITE" id="PS51257">
    <property type="entry name" value="PROKAR_LIPOPROTEIN"/>
    <property type="match status" value="1"/>
</dbReference>
<dbReference type="GO" id="GO:0016787">
    <property type="term" value="F:hydrolase activity"/>
    <property type="evidence" value="ECO:0007669"/>
    <property type="project" value="UniProtKB-KW"/>
</dbReference>
<dbReference type="InterPro" id="IPR000026">
    <property type="entry name" value="N1-like"/>
</dbReference>
<dbReference type="AlphaFoldDB" id="A1KAK1"/>
<keyword evidence="3" id="KW-0732">Signal</keyword>
<gene>
    <name evidence="4" type="ordered locus">azo3241</name>
</gene>
<dbReference type="GO" id="GO:0004521">
    <property type="term" value="F:RNA endonuclease activity"/>
    <property type="evidence" value="ECO:0007669"/>
    <property type="project" value="InterPro"/>
</dbReference>
<evidence type="ECO:0000256" key="2">
    <source>
        <dbReference type="ARBA" id="ARBA00022801"/>
    </source>
</evidence>
<accession>A1KAK1</accession>
<dbReference type="GO" id="GO:0003723">
    <property type="term" value="F:RNA binding"/>
    <property type="evidence" value="ECO:0007669"/>
    <property type="project" value="InterPro"/>
</dbReference>
<dbReference type="STRING" id="62928.azo3241"/>
<dbReference type="KEGG" id="azo:azo3241"/>
<sequence>MTRTTALFQRIVAALAIALALAGCYADSEARGSALPPEAVATLQLIARGGPYPYRKDGTVFQNREGRLPAQPRGYYREFTVPTPGSRDRGARRIVTGGDPPAVYYYTEDHYRSFRRIEPAP</sequence>
<dbReference type="Gene3D" id="3.10.450.30">
    <property type="entry name" value="Microbial ribonucleases"/>
    <property type="match status" value="1"/>
</dbReference>
<name>A1KAK1_AZOSB</name>
<dbReference type="SUPFAM" id="SSF53933">
    <property type="entry name" value="Microbial ribonucleases"/>
    <property type="match status" value="1"/>
</dbReference>
<dbReference type="eggNOG" id="COG4290">
    <property type="taxonomic scope" value="Bacteria"/>
</dbReference>
<keyword evidence="5" id="KW-1185">Reference proteome</keyword>
<keyword evidence="1" id="KW-0540">Nuclease</keyword>
<reference evidence="4 5" key="1">
    <citation type="journal article" date="2006" name="Nat. Biotechnol.">
        <title>Complete genome of the mutualistic, N2-fixing grass endophyte Azoarcus sp. strain BH72.</title>
        <authorList>
            <person name="Krause A."/>
            <person name="Ramakumar A."/>
            <person name="Bartels D."/>
            <person name="Battistoni F."/>
            <person name="Bekel T."/>
            <person name="Boch J."/>
            <person name="Boehm M."/>
            <person name="Friedrich F."/>
            <person name="Hurek T."/>
            <person name="Krause L."/>
            <person name="Linke B."/>
            <person name="McHardy A.C."/>
            <person name="Sarkar A."/>
            <person name="Schneiker S."/>
            <person name="Syed A.A."/>
            <person name="Thauer R."/>
            <person name="Vorhoelter F.-J."/>
            <person name="Weidner S."/>
            <person name="Puehler A."/>
            <person name="Reinhold-Hurek B."/>
            <person name="Kaiser O."/>
            <person name="Goesmann A."/>
        </authorList>
    </citation>
    <scope>NUCLEOTIDE SEQUENCE [LARGE SCALE GENOMIC DNA]</scope>
    <source>
        <strain evidence="4 5">BH72</strain>
    </source>
</reference>
<dbReference type="EMBL" id="AM406670">
    <property type="protein sequence ID" value="CAL95857.1"/>
    <property type="molecule type" value="Genomic_DNA"/>
</dbReference>
<evidence type="ECO:0000313" key="4">
    <source>
        <dbReference type="EMBL" id="CAL95857.1"/>
    </source>
</evidence>
<dbReference type="Pfam" id="PF00545">
    <property type="entry name" value="Ribonuclease"/>
    <property type="match status" value="1"/>
</dbReference>
<dbReference type="HOGENOM" id="CLU_112496_2_1_4"/>
<feature type="chain" id="PRO_5002635694" evidence="3">
    <location>
        <begin position="23"/>
        <end position="121"/>
    </location>
</feature>
<dbReference type="InterPro" id="IPR016191">
    <property type="entry name" value="Ribonuclease/ribotoxin"/>
</dbReference>
<proteinExistence type="predicted"/>
<keyword evidence="2" id="KW-0378">Hydrolase</keyword>
<evidence type="ECO:0000256" key="3">
    <source>
        <dbReference type="SAM" id="SignalP"/>
    </source>
</evidence>
<dbReference type="RefSeq" id="WP_011766964.1">
    <property type="nucleotide sequence ID" value="NC_008702.1"/>
</dbReference>
<dbReference type="Proteomes" id="UP000002588">
    <property type="component" value="Chromosome"/>
</dbReference>